<dbReference type="SMART" id="SM00450">
    <property type="entry name" value="RHOD"/>
    <property type="match status" value="2"/>
</dbReference>
<gene>
    <name evidence="4" type="ORF">BXT84_06385</name>
</gene>
<dbReference type="RefSeq" id="WP_103375373.1">
    <property type="nucleotide sequence ID" value="NZ_CP133983.1"/>
</dbReference>
<evidence type="ECO:0000256" key="1">
    <source>
        <dbReference type="ARBA" id="ARBA00022679"/>
    </source>
</evidence>
<dbReference type="PANTHER" id="PTHR11364:SF27">
    <property type="entry name" value="SULFURTRANSFERASE"/>
    <property type="match status" value="1"/>
</dbReference>
<feature type="domain" description="Rhodanese" evidence="3">
    <location>
        <begin position="162"/>
        <end position="271"/>
    </location>
</feature>
<keyword evidence="2" id="KW-0677">Repeat</keyword>
<dbReference type="CDD" id="cd01448">
    <property type="entry name" value="TST_Repeat_1"/>
    <property type="match status" value="1"/>
</dbReference>
<evidence type="ECO:0000313" key="5">
    <source>
        <dbReference type="Proteomes" id="UP000325292"/>
    </source>
</evidence>
<sequence>MKHPLVDAQWLAAQDPENVVIADCRYNLLAPAQAYIDYQKGHIPGAFFLDLERDLCGPIGVHGGRHPLPDREQFAHVLSRIGMTEEKTLVAYDTDGSGAAHLWWLAGYYGLTNIRVLQGGYLAWITAKLPVSTKKPAISRTPTLILTPHTEWLATREEVITRHSDQTLIDSRSYERFIGEYEPIDPIPGRIPGAIHRDWAEVYDKPAHFRPLHDLRQHFANIDTKQPPLVYCGSGVSACSNVLALHLLDIPAVLYAGSYSDWISYETAPVARGRV</sequence>
<evidence type="ECO:0000313" key="4">
    <source>
        <dbReference type="EMBL" id="AUW93616.1"/>
    </source>
</evidence>
<accession>A0ABM6RQS3</accession>
<reference evidence="4 5" key="1">
    <citation type="journal article" date="2019" name="Sci. Rep.">
        <title>Sulfobacillus thermotolerans: new insights into resistance and metabolic capacities of acidophilic chemolithotrophs.</title>
        <authorList>
            <person name="Panyushkina A.E."/>
            <person name="Babenko V.V."/>
            <person name="Nikitina A.S."/>
            <person name="Selezneva O.V."/>
            <person name="Tsaplina I.A."/>
            <person name="Letarova M.A."/>
            <person name="Kostryukova E.S."/>
            <person name="Letarov A.V."/>
        </authorList>
    </citation>
    <scope>NUCLEOTIDE SEQUENCE [LARGE SCALE GENOMIC DNA]</scope>
    <source>
        <strain evidence="4 5">Kr1</strain>
    </source>
</reference>
<keyword evidence="1" id="KW-0808">Transferase</keyword>
<dbReference type="InterPro" id="IPR045078">
    <property type="entry name" value="TST/MPST-like"/>
</dbReference>
<dbReference type="Proteomes" id="UP000325292">
    <property type="component" value="Chromosome"/>
</dbReference>
<protein>
    <recommendedName>
        <fullName evidence="3">Rhodanese domain-containing protein</fullName>
    </recommendedName>
</protein>
<evidence type="ECO:0000256" key="2">
    <source>
        <dbReference type="ARBA" id="ARBA00022737"/>
    </source>
</evidence>
<dbReference type="CDD" id="cd01449">
    <property type="entry name" value="TST_Repeat_2"/>
    <property type="match status" value="1"/>
</dbReference>
<feature type="domain" description="Rhodanese" evidence="3">
    <location>
        <begin position="15"/>
        <end position="133"/>
    </location>
</feature>
<dbReference type="PANTHER" id="PTHR11364">
    <property type="entry name" value="THIOSULFATE SULFERTANSFERASE"/>
    <property type="match status" value="1"/>
</dbReference>
<dbReference type="Gene3D" id="3.40.250.10">
    <property type="entry name" value="Rhodanese-like domain"/>
    <property type="match status" value="2"/>
</dbReference>
<dbReference type="PROSITE" id="PS00380">
    <property type="entry name" value="RHODANESE_1"/>
    <property type="match status" value="1"/>
</dbReference>
<evidence type="ECO:0000259" key="3">
    <source>
        <dbReference type="PROSITE" id="PS50206"/>
    </source>
</evidence>
<keyword evidence="5" id="KW-1185">Reference proteome</keyword>
<dbReference type="InterPro" id="IPR036873">
    <property type="entry name" value="Rhodanese-like_dom_sf"/>
</dbReference>
<dbReference type="InterPro" id="IPR001307">
    <property type="entry name" value="Thiosulphate_STrfase_CS"/>
</dbReference>
<proteinExistence type="predicted"/>
<dbReference type="EMBL" id="CP019454">
    <property type="protein sequence ID" value="AUW93616.1"/>
    <property type="molecule type" value="Genomic_DNA"/>
</dbReference>
<name>A0ABM6RQS3_9FIRM</name>
<organism evidence="4 5">
    <name type="scientific">Sulfobacillus thermotolerans</name>
    <dbReference type="NCBI Taxonomy" id="338644"/>
    <lineage>
        <taxon>Bacteria</taxon>
        <taxon>Bacillati</taxon>
        <taxon>Bacillota</taxon>
        <taxon>Clostridia</taxon>
        <taxon>Eubacteriales</taxon>
        <taxon>Clostridiales Family XVII. Incertae Sedis</taxon>
        <taxon>Sulfobacillus</taxon>
    </lineage>
</organism>
<dbReference type="Pfam" id="PF00581">
    <property type="entry name" value="Rhodanese"/>
    <property type="match status" value="2"/>
</dbReference>
<dbReference type="SUPFAM" id="SSF52821">
    <property type="entry name" value="Rhodanese/Cell cycle control phosphatase"/>
    <property type="match status" value="2"/>
</dbReference>
<dbReference type="InterPro" id="IPR001763">
    <property type="entry name" value="Rhodanese-like_dom"/>
</dbReference>
<dbReference type="PROSITE" id="PS50206">
    <property type="entry name" value="RHODANESE_3"/>
    <property type="match status" value="2"/>
</dbReference>